<dbReference type="Proteomes" id="UP000027778">
    <property type="component" value="Unassembled WGS sequence"/>
</dbReference>
<keyword evidence="1" id="KW-0808">Transferase</keyword>
<protein>
    <submittedName>
        <fullName evidence="1">Histidine kinase</fullName>
    </submittedName>
</protein>
<proteinExistence type="predicted"/>
<gene>
    <name evidence="1" type="ORF">BAGA_05775</name>
</gene>
<dbReference type="GO" id="GO:0016301">
    <property type="term" value="F:kinase activity"/>
    <property type="evidence" value="ECO:0007669"/>
    <property type="project" value="UniProtKB-KW"/>
</dbReference>
<dbReference type="Pfam" id="PF13424">
    <property type="entry name" value="TPR_12"/>
    <property type="match status" value="1"/>
</dbReference>
<dbReference type="OrthoDB" id="2957368at2"/>
<dbReference type="Gene3D" id="1.25.40.10">
    <property type="entry name" value="Tetratricopeptide repeat domain"/>
    <property type="match status" value="1"/>
</dbReference>
<sequence length="364" mass="43112">MNVSVKGNEQITNLLNDWYVEIRSRNINSAHRLKLEIDKKIDDVENDQYLLLYYSLLDFRYQYVIDNLGVSENSFDKIESFEIPTDSFLSYYYHFFKAIHASGIGNYMIAREHFDKAELLLETIPDEVEKAEFYYKLGAFHFDICESLQSFKYTTKAKEMFLQQGNYERNIGFCENLLGMSCVRLNEWALAEEHLVKAMDIFQKLKEDTYILMVRHNLGFMYSSQNLSELAIRYLSEVTSQNPRHIKALYLESKERYKLNELNIAEELANKGHSICCELGNIEYRHHFSILRNLIKDTSAEELETVVLEGVSYFKDEELYDYIQENQEYLATKFYKEDNHLKASKYFYLSSQARHKSKEREALK</sequence>
<keyword evidence="1" id="KW-0418">Kinase</keyword>
<dbReference type="STRING" id="574375.AZF08_20025"/>
<evidence type="ECO:0000313" key="2">
    <source>
        <dbReference type="Proteomes" id="UP000027778"/>
    </source>
</evidence>
<dbReference type="InterPro" id="IPR011990">
    <property type="entry name" value="TPR-like_helical_dom_sf"/>
</dbReference>
<dbReference type="SUPFAM" id="SSF48452">
    <property type="entry name" value="TPR-like"/>
    <property type="match status" value="1"/>
</dbReference>
<dbReference type="RefSeq" id="WP_033675022.1">
    <property type="nucleotide sequence ID" value="NZ_JOTM01000011.1"/>
</dbReference>
<accession>A0A073KNK6</accession>
<organism evidence="1 2">
    <name type="scientific">Bacillus gaemokensis</name>
    <dbReference type="NCBI Taxonomy" id="574375"/>
    <lineage>
        <taxon>Bacteria</taxon>
        <taxon>Bacillati</taxon>
        <taxon>Bacillota</taxon>
        <taxon>Bacilli</taxon>
        <taxon>Bacillales</taxon>
        <taxon>Bacillaceae</taxon>
        <taxon>Bacillus</taxon>
        <taxon>Bacillus cereus group</taxon>
    </lineage>
</organism>
<comment type="caution">
    <text evidence="1">The sequence shown here is derived from an EMBL/GenBank/DDBJ whole genome shotgun (WGS) entry which is preliminary data.</text>
</comment>
<dbReference type="AlphaFoldDB" id="A0A073KNK6"/>
<reference evidence="1 2" key="1">
    <citation type="submission" date="2014-06" db="EMBL/GenBank/DDBJ databases">
        <title>Draft genome sequence of Bacillus gaemokensis JCM 15801 (MCCC 1A00707).</title>
        <authorList>
            <person name="Lai Q."/>
            <person name="Liu Y."/>
            <person name="Shao Z."/>
        </authorList>
    </citation>
    <scope>NUCLEOTIDE SEQUENCE [LARGE SCALE GENOMIC DNA]</scope>
    <source>
        <strain evidence="1 2">JCM 15801</strain>
    </source>
</reference>
<evidence type="ECO:0000313" key="1">
    <source>
        <dbReference type="EMBL" id="KEK23928.1"/>
    </source>
</evidence>
<keyword evidence="2" id="KW-1185">Reference proteome</keyword>
<dbReference type="EMBL" id="JOTM01000011">
    <property type="protein sequence ID" value="KEK23928.1"/>
    <property type="molecule type" value="Genomic_DNA"/>
</dbReference>
<name>A0A073KNK6_9BACI</name>
<dbReference type="eggNOG" id="COG0457">
    <property type="taxonomic scope" value="Bacteria"/>
</dbReference>
<dbReference type="Pfam" id="PF18801">
    <property type="entry name" value="RapH_N"/>
    <property type="match status" value="1"/>
</dbReference>